<dbReference type="AlphaFoldDB" id="A0A6G1IE97"/>
<dbReference type="EMBL" id="MU005636">
    <property type="protein sequence ID" value="KAF2676293.1"/>
    <property type="molecule type" value="Genomic_DNA"/>
</dbReference>
<organism evidence="1 2">
    <name type="scientific">Lentithecium fluviatile CBS 122367</name>
    <dbReference type="NCBI Taxonomy" id="1168545"/>
    <lineage>
        <taxon>Eukaryota</taxon>
        <taxon>Fungi</taxon>
        <taxon>Dikarya</taxon>
        <taxon>Ascomycota</taxon>
        <taxon>Pezizomycotina</taxon>
        <taxon>Dothideomycetes</taxon>
        <taxon>Pleosporomycetidae</taxon>
        <taxon>Pleosporales</taxon>
        <taxon>Massarineae</taxon>
        <taxon>Lentitheciaceae</taxon>
        <taxon>Lentithecium</taxon>
    </lineage>
</organism>
<evidence type="ECO:0000313" key="2">
    <source>
        <dbReference type="Proteomes" id="UP000799291"/>
    </source>
</evidence>
<accession>A0A6G1IE97</accession>
<evidence type="ECO:0000313" key="1">
    <source>
        <dbReference type="EMBL" id="KAF2676293.1"/>
    </source>
</evidence>
<gene>
    <name evidence="1" type="ORF">K458DRAFT_182953</name>
</gene>
<dbReference type="Proteomes" id="UP000799291">
    <property type="component" value="Unassembled WGS sequence"/>
</dbReference>
<protein>
    <submittedName>
        <fullName evidence="1">Uncharacterized protein</fullName>
    </submittedName>
</protein>
<sequence length="122" mass="13472">MNRGRSAFGSSNGYVWYSRECWGLLVPLASSPSSMAAEGKEVIIQGLGRRARIHREFASPRVWRLVKYTYQEKGSVGMLNGYGIHKSAGCSPDSVVYLLVLFEQSRFRRGGADPNTNGRAGQ</sequence>
<keyword evidence="2" id="KW-1185">Reference proteome</keyword>
<name>A0A6G1IE97_9PLEO</name>
<proteinExistence type="predicted"/>
<reference evidence="1" key="1">
    <citation type="journal article" date="2020" name="Stud. Mycol.">
        <title>101 Dothideomycetes genomes: a test case for predicting lifestyles and emergence of pathogens.</title>
        <authorList>
            <person name="Haridas S."/>
            <person name="Albert R."/>
            <person name="Binder M."/>
            <person name="Bloem J."/>
            <person name="Labutti K."/>
            <person name="Salamov A."/>
            <person name="Andreopoulos B."/>
            <person name="Baker S."/>
            <person name="Barry K."/>
            <person name="Bills G."/>
            <person name="Bluhm B."/>
            <person name="Cannon C."/>
            <person name="Castanera R."/>
            <person name="Culley D."/>
            <person name="Daum C."/>
            <person name="Ezra D."/>
            <person name="Gonzalez J."/>
            <person name="Henrissat B."/>
            <person name="Kuo A."/>
            <person name="Liang C."/>
            <person name="Lipzen A."/>
            <person name="Lutzoni F."/>
            <person name="Magnuson J."/>
            <person name="Mondo S."/>
            <person name="Nolan M."/>
            <person name="Ohm R."/>
            <person name="Pangilinan J."/>
            <person name="Park H.-J."/>
            <person name="Ramirez L."/>
            <person name="Alfaro M."/>
            <person name="Sun H."/>
            <person name="Tritt A."/>
            <person name="Yoshinaga Y."/>
            <person name="Zwiers L.-H."/>
            <person name="Turgeon B."/>
            <person name="Goodwin S."/>
            <person name="Spatafora J."/>
            <person name="Crous P."/>
            <person name="Grigoriev I."/>
        </authorList>
    </citation>
    <scope>NUCLEOTIDE SEQUENCE</scope>
    <source>
        <strain evidence="1">CBS 122367</strain>
    </source>
</reference>